<dbReference type="Proteomes" id="UP000198281">
    <property type="component" value="Unassembled WGS sequence"/>
</dbReference>
<organism evidence="1 2">
    <name type="scientific">Edaphosphingomonas laterariae</name>
    <dbReference type="NCBI Taxonomy" id="861865"/>
    <lineage>
        <taxon>Bacteria</taxon>
        <taxon>Pseudomonadati</taxon>
        <taxon>Pseudomonadota</taxon>
        <taxon>Alphaproteobacteria</taxon>
        <taxon>Sphingomonadales</taxon>
        <taxon>Rhizorhabdaceae</taxon>
        <taxon>Edaphosphingomonas</taxon>
    </lineage>
</organism>
<reference evidence="2" key="1">
    <citation type="submission" date="2017-06" db="EMBL/GenBank/DDBJ databases">
        <authorList>
            <person name="Varghese N."/>
            <person name="Submissions S."/>
        </authorList>
    </citation>
    <scope>NUCLEOTIDE SEQUENCE [LARGE SCALE GENOMIC DNA]</scope>
    <source>
        <strain evidence="2">LNB2</strain>
    </source>
</reference>
<gene>
    <name evidence="1" type="ORF">SAMN06295912_15022</name>
</gene>
<dbReference type="RefSeq" id="WP_089221324.1">
    <property type="nucleotide sequence ID" value="NZ_FZOS01000050.1"/>
</dbReference>
<name>A0A239KEI8_9SPHN</name>
<dbReference type="EMBL" id="FZOS01000050">
    <property type="protein sequence ID" value="SNT16039.1"/>
    <property type="molecule type" value="Genomic_DNA"/>
</dbReference>
<dbReference type="AlphaFoldDB" id="A0A239KEI8"/>
<accession>A0A239KEI8</accession>
<sequence>MTQLERLRETTAILDAAIAKQTLAHMREQNCALRNVEPSDDMVAEMVRADDALGLAKHDFHAALRAAGFDPDQMREWCEA</sequence>
<evidence type="ECO:0000313" key="1">
    <source>
        <dbReference type="EMBL" id="SNT16039.1"/>
    </source>
</evidence>
<protein>
    <submittedName>
        <fullName evidence="1">Uncharacterized protein</fullName>
    </submittedName>
</protein>
<proteinExistence type="predicted"/>
<keyword evidence="2" id="KW-1185">Reference proteome</keyword>
<evidence type="ECO:0000313" key="2">
    <source>
        <dbReference type="Proteomes" id="UP000198281"/>
    </source>
</evidence>